<dbReference type="PANTHER" id="PTHR33710:SF71">
    <property type="entry name" value="ENDONUCLEASE_EXONUCLEASE_PHOSPHATASE DOMAIN-CONTAINING PROTEIN"/>
    <property type="match status" value="1"/>
</dbReference>
<keyword evidence="2" id="KW-0269">Exonuclease</keyword>
<feature type="transmembrane region" description="Helical" evidence="1">
    <location>
        <begin position="118"/>
        <end position="141"/>
    </location>
</feature>
<keyword evidence="1" id="KW-0812">Transmembrane</keyword>
<dbReference type="PANTHER" id="PTHR33710">
    <property type="entry name" value="BNAC02G09200D PROTEIN"/>
    <property type="match status" value="1"/>
</dbReference>
<dbReference type="AlphaFoldDB" id="A0A2P5BEM7"/>
<dbReference type="InterPro" id="IPR036691">
    <property type="entry name" value="Endo/exonu/phosph_ase_sf"/>
</dbReference>
<organism evidence="2 3">
    <name type="scientific">Parasponia andersonii</name>
    <name type="common">Sponia andersonii</name>
    <dbReference type="NCBI Taxonomy" id="3476"/>
    <lineage>
        <taxon>Eukaryota</taxon>
        <taxon>Viridiplantae</taxon>
        <taxon>Streptophyta</taxon>
        <taxon>Embryophyta</taxon>
        <taxon>Tracheophyta</taxon>
        <taxon>Spermatophyta</taxon>
        <taxon>Magnoliopsida</taxon>
        <taxon>eudicotyledons</taxon>
        <taxon>Gunneridae</taxon>
        <taxon>Pentapetalae</taxon>
        <taxon>rosids</taxon>
        <taxon>fabids</taxon>
        <taxon>Rosales</taxon>
        <taxon>Cannabaceae</taxon>
        <taxon>Parasponia</taxon>
    </lineage>
</organism>
<dbReference type="OrthoDB" id="1932741at2759"/>
<keyword evidence="2" id="KW-0378">Hydrolase</keyword>
<keyword evidence="3" id="KW-1185">Reference proteome</keyword>
<protein>
    <submittedName>
        <fullName evidence="2">Endonuclease/exonuclease/phosphatase</fullName>
    </submittedName>
</protein>
<dbReference type="GO" id="GO:0004527">
    <property type="term" value="F:exonuclease activity"/>
    <property type="evidence" value="ECO:0007669"/>
    <property type="project" value="UniProtKB-KW"/>
</dbReference>
<dbReference type="Gene3D" id="3.60.10.10">
    <property type="entry name" value="Endonuclease/exonuclease/phosphatase"/>
    <property type="match status" value="1"/>
</dbReference>
<dbReference type="Proteomes" id="UP000237105">
    <property type="component" value="Unassembled WGS sequence"/>
</dbReference>
<dbReference type="GO" id="GO:0004519">
    <property type="term" value="F:endonuclease activity"/>
    <property type="evidence" value="ECO:0007669"/>
    <property type="project" value="UniProtKB-KW"/>
</dbReference>
<reference evidence="3" key="1">
    <citation type="submission" date="2016-06" db="EMBL/GenBank/DDBJ databases">
        <title>Parallel loss of symbiosis genes in relatives of nitrogen-fixing non-legume Parasponia.</title>
        <authorList>
            <person name="Van Velzen R."/>
            <person name="Holmer R."/>
            <person name="Bu F."/>
            <person name="Rutten L."/>
            <person name="Van Zeijl A."/>
            <person name="Liu W."/>
            <person name="Santuari L."/>
            <person name="Cao Q."/>
            <person name="Sharma T."/>
            <person name="Shen D."/>
            <person name="Roswanjaya Y."/>
            <person name="Wardhani T."/>
            <person name="Kalhor M.S."/>
            <person name="Jansen J."/>
            <person name="Van den Hoogen J."/>
            <person name="Gungor B."/>
            <person name="Hartog M."/>
            <person name="Hontelez J."/>
            <person name="Verver J."/>
            <person name="Yang W.-C."/>
            <person name="Schijlen E."/>
            <person name="Repin R."/>
            <person name="Schilthuizen M."/>
            <person name="Schranz E."/>
            <person name="Heidstra R."/>
            <person name="Miyata K."/>
            <person name="Fedorova E."/>
            <person name="Kohlen W."/>
            <person name="Bisseling T."/>
            <person name="Smit S."/>
            <person name="Geurts R."/>
        </authorList>
    </citation>
    <scope>NUCLEOTIDE SEQUENCE [LARGE SCALE GENOMIC DNA]</scope>
    <source>
        <strain evidence="3">cv. WU1-14</strain>
    </source>
</reference>
<sequence length="186" mass="21271">MTTHVWCVIGNFNTVLSSYKTTGTSYYTFYFEFTSFLSAFSLVDSDTKRAFYTTVGNGARGLVLSCLDMAFCSTGFIDLWSSLSYNTLPRLYSDHYPLFLLGRDVGLSRPQPFRFLNVWVTILDLVFGILFWFLAILLLIFSRNSSFSGLLFALGIERFLEICPPKLTNLLIRLQKFRTGCKLIVF</sequence>
<evidence type="ECO:0000256" key="1">
    <source>
        <dbReference type="SAM" id="Phobius"/>
    </source>
</evidence>
<proteinExistence type="predicted"/>
<keyword evidence="2" id="KW-0540">Nuclease</keyword>
<evidence type="ECO:0000313" key="2">
    <source>
        <dbReference type="EMBL" id="PON47245.1"/>
    </source>
</evidence>
<name>A0A2P5BEM7_PARAD</name>
<dbReference type="EMBL" id="JXTB01000298">
    <property type="protein sequence ID" value="PON47245.1"/>
    <property type="molecule type" value="Genomic_DNA"/>
</dbReference>
<accession>A0A2P5BEM7</accession>
<comment type="caution">
    <text evidence="2">The sequence shown here is derived from an EMBL/GenBank/DDBJ whole genome shotgun (WGS) entry which is preliminary data.</text>
</comment>
<keyword evidence="2" id="KW-0255">Endonuclease</keyword>
<dbReference type="SUPFAM" id="SSF56219">
    <property type="entry name" value="DNase I-like"/>
    <property type="match status" value="1"/>
</dbReference>
<keyword evidence="1" id="KW-0472">Membrane</keyword>
<gene>
    <name evidence="2" type="ORF">PanWU01x14_246260</name>
</gene>
<evidence type="ECO:0000313" key="3">
    <source>
        <dbReference type="Proteomes" id="UP000237105"/>
    </source>
</evidence>
<keyword evidence="1" id="KW-1133">Transmembrane helix</keyword>